<name>S4TE31_9VIRU</name>
<protein>
    <submittedName>
        <fullName evidence="1">Uncharacterized protein</fullName>
    </submittedName>
</protein>
<evidence type="ECO:0000313" key="1">
    <source>
        <dbReference type="EMBL" id="AGA18291.1"/>
    </source>
</evidence>
<dbReference type="EMBL" id="JX904197">
    <property type="protein sequence ID" value="AGA18291.1"/>
    <property type="molecule type" value="Genomic_DNA"/>
</dbReference>
<organism evidence="1">
    <name type="scientific">uncultured marine virus</name>
    <dbReference type="NCBI Taxonomy" id="186617"/>
    <lineage>
        <taxon>Viruses</taxon>
        <taxon>environmental samples</taxon>
    </lineage>
</organism>
<sequence>MLYPRGIMARNYKMTTQHVKDSSNATGGWNKLAKFKKDTPNTSGKGYLDRCTVNFLVDDIDGADNLRESFPFGHMFVLSNSGSSETVDGEASMLDPADILDVGCRDGGAGSITLSARRQIAENADDVTEGDGTLYLWHKNTDLTVDDNVIMRYYIETYGRWVVCEDA</sequence>
<proteinExistence type="predicted"/>
<accession>S4TE31</accession>
<reference evidence="1" key="1">
    <citation type="journal article" date="2013" name="ISME J.">
        <title>Previously unknown and highly divergent ssDNA viruses populate the oceans.</title>
        <authorList>
            <person name="Labonte J.M."/>
            <person name="Suttle C.A."/>
        </authorList>
    </citation>
    <scope>NUCLEOTIDE SEQUENCE</scope>
</reference>